<dbReference type="EMBL" id="QGUI01000778">
    <property type="protein sequence ID" value="PZM91285.1"/>
    <property type="molecule type" value="Genomic_DNA"/>
</dbReference>
<comment type="similarity">
    <text evidence="1">Belongs to the CdaR family.</text>
</comment>
<feature type="domain" description="PucR C-terminal helix-turn-helix" evidence="2">
    <location>
        <begin position="235"/>
        <end position="293"/>
    </location>
</feature>
<dbReference type="Pfam" id="PF13556">
    <property type="entry name" value="HTH_30"/>
    <property type="match status" value="1"/>
</dbReference>
<proteinExistence type="inferred from homology"/>
<evidence type="ECO:0000256" key="1">
    <source>
        <dbReference type="ARBA" id="ARBA00006754"/>
    </source>
</evidence>
<sequence>MLAVASPRPDVIGVVALIDPSATAGDQELLALEYAGTVLAMELVRLRSLAETELRLRRDLVEELLAGTDEESALARASALSYDLERPHWVLVLEGRGRTQDADMFFHAVRRAMRASAVGSMLVTRGDTVVVLADREVDWEAFRETVLTELGGGRCRIGIGGRCDRPSEFPRSYREATIALKIQRSARGPDQAVSYDDLGVYQLLGEVEDPAVVERLVRRWLGALIDYDAKRHSELVETLSQYLECGGAYDRAATALCVHRSTLKYRLQRIREISGLDLTDPDTQFNLQLATRAWRTLRALRS</sequence>
<protein>
    <submittedName>
        <fullName evidence="4">CdaR family transcriptional regulator</fullName>
    </submittedName>
</protein>
<accession>A0A2W4J088</accession>
<dbReference type="Pfam" id="PF17853">
    <property type="entry name" value="GGDEF_2"/>
    <property type="match status" value="1"/>
</dbReference>
<evidence type="ECO:0000313" key="4">
    <source>
        <dbReference type="EMBL" id="PZM91285.1"/>
    </source>
</evidence>
<dbReference type="AlphaFoldDB" id="A0A2W4J088"/>
<dbReference type="InterPro" id="IPR041522">
    <property type="entry name" value="CdaR_GGDEF"/>
</dbReference>
<dbReference type="InterPro" id="IPR025736">
    <property type="entry name" value="PucR_C-HTH_dom"/>
</dbReference>
<gene>
    <name evidence="4" type="ORF">DIU77_16940</name>
</gene>
<feature type="domain" description="CdaR GGDEF-like" evidence="3">
    <location>
        <begin position="67"/>
        <end position="182"/>
    </location>
</feature>
<dbReference type="InterPro" id="IPR051448">
    <property type="entry name" value="CdaR-like_regulators"/>
</dbReference>
<dbReference type="InterPro" id="IPR042070">
    <property type="entry name" value="PucR_C-HTH_sf"/>
</dbReference>
<evidence type="ECO:0000259" key="3">
    <source>
        <dbReference type="Pfam" id="PF17853"/>
    </source>
</evidence>
<organism evidence="4">
    <name type="scientific">Thermocrispum agreste</name>
    <dbReference type="NCBI Taxonomy" id="37925"/>
    <lineage>
        <taxon>Bacteria</taxon>
        <taxon>Bacillati</taxon>
        <taxon>Actinomycetota</taxon>
        <taxon>Actinomycetes</taxon>
        <taxon>Pseudonocardiales</taxon>
        <taxon>Pseudonocardiaceae</taxon>
        <taxon>Thermocrispum</taxon>
    </lineage>
</organism>
<dbReference type="STRING" id="1111738.GCA_000427905_01901"/>
<evidence type="ECO:0000259" key="2">
    <source>
        <dbReference type="Pfam" id="PF13556"/>
    </source>
</evidence>
<dbReference type="PANTHER" id="PTHR33744:SF1">
    <property type="entry name" value="DNA-BINDING TRANSCRIPTIONAL ACTIVATOR ADER"/>
    <property type="match status" value="1"/>
</dbReference>
<comment type="caution">
    <text evidence="4">The sequence shown here is derived from an EMBL/GenBank/DDBJ whole genome shotgun (WGS) entry which is preliminary data.</text>
</comment>
<dbReference type="Gene3D" id="1.10.10.2840">
    <property type="entry name" value="PucR C-terminal helix-turn-helix domain"/>
    <property type="match status" value="1"/>
</dbReference>
<reference evidence="4" key="1">
    <citation type="submission" date="2018-05" db="EMBL/GenBank/DDBJ databases">
        <authorList>
            <person name="Lanie J.A."/>
            <person name="Ng W.-L."/>
            <person name="Kazmierczak K.M."/>
            <person name="Andrzejewski T.M."/>
            <person name="Davidsen T.M."/>
            <person name="Wayne K.J."/>
            <person name="Tettelin H."/>
            <person name="Glass J.I."/>
            <person name="Rusch D."/>
            <person name="Podicherti R."/>
            <person name="Tsui H.-C.T."/>
            <person name="Winkler M.E."/>
        </authorList>
    </citation>
    <scope>NUCLEOTIDE SEQUENCE</scope>
    <source>
        <strain evidence="4">ZC4RG45</strain>
    </source>
</reference>
<name>A0A2W4J088_9PSEU</name>
<dbReference type="PANTHER" id="PTHR33744">
    <property type="entry name" value="CARBOHYDRATE DIACID REGULATOR"/>
    <property type="match status" value="1"/>
</dbReference>